<dbReference type="SUPFAM" id="SSF53098">
    <property type="entry name" value="Ribonuclease H-like"/>
    <property type="match status" value="1"/>
</dbReference>
<evidence type="ECO:0000256" key="16">
    <source>
        <dbReference type="RuleBase" id="RU003515"/>
    </source>
</evidence>
<evidence type="ECO:0000256" key="1">
    <source>
        <dbReference type="ARBA" id="ARBA00000077"/>
    </source>
</evidence>
<dbReference type="PANTHER" id="PTHR10954:SF23">
    <property type="entry name" value="RIBONUCLEASE"/>
    <property type="match status" value="1"/>
</dbReference>
<comment type="subcellular location">
    <subcellularLocation>
        <location evidence="4 14">Cytoplasm</location>
    </subcellularLocation>
</comment>
<dbReference type="GO" id="GO:0030145">
    <property type="term" value="F:manganese ion binding"/>
    <property type="evidence" value="ECO:0007669"/>
    <property type="project" value="UniProtKB-UniRule"/>
</dbReference>
<dbReference type="Gene3D" id="1.10.10.460">
    <property type="entry name" value="Ribonuclease hii. Domain 2"/>
    <property type="match status" value="1"/>
</dbReference>
<dbReference type="NCBIfam" id="TIGR00729">
    <property type="entry name" value="ribonuclease HII"/>
    <property type="match status" value="1"/>
</dbReference>
<dbReference type="InterPro" id="IPR004649">
    <property type="entry name" value="RNase_H2_suA"/>
</dbReference>
<dbReference type="CDD" id="cd07180">
    <property type="entry name" value="RNase_HII_archaea_like"/>
    <property type="match status" value="1"/>
</dbReference>
<organism evidence="18">
    <name type="scientific">Candidatus Methanophaga sp. ANME-1 ERB7</name>
    <dbReference type="NCBI Taxonomy" id="2759913"/>
    <lineage>
        <taxon>Archaea</taxon>
        <taxon>Methanobacteriati</taxon>
        <taxon>Methanobacteriota</taxon>
        <taxon>Stenosarchaea group</taxon>
        <taxon>Methanomicrobia</taxon>
        <taxon>Candidatus Methanophagales</taxon>
        <taxon>Candidatus Methanophagaceae</taxon>
        <taxon>Candidatus Methanophaga</taxon>
    </lineage>
</organism>
<dbReference type="GO" id="GO:0032299">
    <property type="term" value="C:ribonuclease H2 complex"/>
    <property type="evidence" value="ECO:0007669"/>
    <property type="project" value="TreeGrafter"/>
</dbReference>
<dbReference type="InterPro" id="IPR012337">
    <property type="entry name" value="RNaseH-like_sf"/>
</dbReference>
<evidence type="ECO:0000256" key="4">
    <source>
        <dbReference type="ARBA" id="ARBA00004496"/>
    </source>
</evidence>
<evidence type="ECO:0000256" key="5">
    <source>
        <dbReference type="ARBA" id="ARBA00007383"/>
    </source>
</evidence>
<dbReference type="Gene3D" id="3.30.420.10">
    <property type="entry name" value="Ribonuclease H-like superfamily/Ribonuclease H"/>
    <property type="match status" value="1"/>
</dbReference>
<reference evidence="18" key="1">
    <citation type="submission" date="2020-06" db="EMBL/GenBank/DDBJ databases">
        <title>Unique genomic features of the anaerobic methanotrophic archaea.</title>
        <authorList>
            <person name="Chadwick G.L."/>
            <person name="Skennerton C.T."/>
            <person name="Laso-Perez R."/>
            <person name="Leu A.O."/>
            <person name="Speth D.R."/>
            <person name="Yu H."/>
            <person name="Morgan-Lang C."/>
            <person name="Hatzenpichler R."/>
            <person name="Goudeau D."/>
            <person name="Malmstrom R."/>
            <person name="Brazelton W.J."/>
            <person name="Woyke T."/>
            <person name="Hallam S.J."/>
            <person name="Tyson G.W."/>
            <person name="Wegener G."/>
            <person name="Boetius A."/>
            <person name="Orphan V."/>
        </authorList>
    </citation>
    <scope>NUCLEOTIDE SEQUENCE</scope>
</reference>
<comment type="cofactor">
    <cofactor evidence="14 15">
        <name>Mn(2+)</name>
        <dbReference type="ChEBI" id="CHEBI:29035"/>
    </cofactor>
    <cofactor evidence="14 15">
        <name>Mg(2+)</name>
        <dbReference type="ChEBI" id="CHEBI:18420"/>
    </cofactor>
    <text evidence="14 15">Manganese or magnesium. Binds 1 divalent metal ion per monomer in the absence of substrate. May bind a second metal ion after substrate binding.</text>
</comment>
<keyword evidence="8 14" id="KW-0963">Cytoplasm</keyword>
<evidence type="ECO:0000256" key="8">
    <source>
        <dbReference type="ARBA" id="ARBA00022490"/>
    </source>
</evidence>
<keyword evidence="12 14" id="KW-0378">Hydrolase</keyword>
<evidence type="ECO:0000256" key="7">
    <source>
        <dbReference type="ARBA" id="ARBA00019179"/>
    </source>
</evidence>
<evidence type="ECO:0000256" key="11">
    <source>
        <dbReference type="ARBA" id="ARBA00022759"/>
    </source>
</evidence>
<keyword evidence="11 14" id="KW-0255">Endonuclease</keyword>
<dbReference type="InterPro" id="IPR001352">
    <property type="entry name" value="RNase_HII/HIII"/>
</dbReference>
<evidence type="ECO:0000256" key="9">
    <source>
        <dbReference type="ARBA" id="ARBA00022722"/>
    </source>
</evidence>
<dbReference type="GO" id="GO:0043137">
    <property type="term" value="P:DNA replication, removal of RNA primer"/>
    <property type="evidence" value="ECO:0007669"/>
    <property type="project" value="TreeGrafter"/>
</dbReference>
<keyword evidence="13 14" id="KW-0464">Manganese</keyword>
<evidence type="ECO:0000259" key="17">
    <source>
        <dbReference type="PROSITE" id="PS51975"/>
    </source>
</evidence>
<evidence type="ECO:0000256" key="13">
    <source>
        <dbReference type="ARBA" id="ARBA00023211"/>
    </source>
</evidence>
<evidence type="ECO:0000256" key="12">
    <source>
        <dbReference type="ARBA" id="ARBA00022801"/>
    </source>
</evidence>
<dbReference type="InterPro" id="IPR023160">
    <property type="entry name" value="RNase_HII_hlx-loop-hlx_cap_dom"/>
</dbReference>
<comment type="function">
    <text evidence="3 14 16">Endonuclease that specifically degrades the RNA of RNA-DNA hybrids.</text>
</comment>
<dbReference type="HAMAP" id="MF_00052_A">
    <property type="entry name" value="RNase_HII_A"/>
    <property type="match status" value="1"/>
</dbReference>
<dbReference type="InterPro" id="IPR024567">
    <property type="entry name" value="RNase_HII/HIII_dom"/>
</dbReference>
<dbReference type="PROSITE" id="PS51975">
    <property type="entry name" value="RNASE_H_2"/>
    <property type="match status" value="1"/>
</dbReference>
<evidence type="ECO:0000256" key="2">
    <source>
        <dbReference type="ARBA" id="ARBA00001946"/>
    </source>
</evidence>
<feature type="binding site" evidence="14 15">
    <location>
        <position position="102"/>
    </location>
    <ligand>
        <name>a divalent metal cation</name>
        <dbReference type="ChEBI" id="CHEBI:60240"/>
    </ligand>
</feature>
<dbReference type="GO" id="GO:0004523">
    <property type="term" value="F:RNA-DNA hybrid ribonuclease activity"/>
    <property type="evidence" value="ECO:0007669"/>
    <property type="project" value="UniProtKB-UniRule"/>
</dbReference>
<dbReference type="InterPro" id="IPR036397">
    <property type="entry name" value="RNaseH_sf"/>
</dbReference>
<comment type="similarity">
    <text evidence="5 14 16">Belongs to the RNase HII family.</text>
</comment>
<feature type="binding site" evidence="14 15">
    <location>
        <position position="9"/>
    </location>
    <ligand>
        <name>a divalent metal cation</name>
        <dbReference type="ChEBI" id="CHEBI:60240"/>
    </ligand>
</feature>
<evidence type="ECO:0000256" key="3">
    <source>
        <dbReference type="ARBA" id="ARBA00004065"/>
    </source>
</evidence>
<dbReference type="GO" id="GO:0003723">
    <property type="term" value="F:RNA binding"/>
    <property type="evidence" value="ECO:0007669"/>
    <property type="project" value="UniProtKB-UniRule"/>
</dbReference>
<accession>A0A7G9Z341</accession>
<dbReference type="EMBL" id="MT631589">
    <property type="protein sequence ID" value="QNO54675.1"/>
    <property type="molecule type" value="Genomic_DNA"/>
</dbReference>
<evidence type="ECO:0000256" key="14">
    <source>
        <dbReference type="HAMAP-Rule" id="MF_00052"/>
    </source>
</evidence>
<sequence length="210" mass="23424">MELKEIGVDEAGRGPVIGSMFVAGVLNYDGLEEIGVKDSKRLSASRREYLAKIIEDATEVHVVAMTASEIDKAREERTLNEITVELFSEVINHFQPARAFVDAADVKPERFEANLRSNYKGVGELGIISEWKADDHYPVVSAASIVAKVHRDRSIRVLEAEIGAEIGSGYPADLKTIQFLKGLLKGKELDNIPPYVRRSWKTVHLYMPKE</sequence>
<dbReference type="InterPro" id="IPR020787">
    <property type="entry name" value="RNase_HII_arc"/>
</dbReference>
<dbReference type="GO" id="GO:0005737">
    <property type="term" value="C:cytoplasm"/>
    <property type="evidence" value="ECO:0007669"/>
    <property type="project" value="UniProtKB-SubCell"/>
</dbReference>
<evidence type="ECO:0000256" key="6">
    <source>
        <dbReference type="ARBA" id="ARBA00012180"/>
    </source>
</evidence>
<keyword evidence="10 14" id="KW-0479">Metal-binding</keyword>
<comment type="catalytic activity">
    <reaction evidence="1 14 15 16">
        <text>Endonucleolytic cleavage to 5'-phosphomonoester.</text>
        <dbReference type="EC" id="3.1.26.4"/>
    </reaction>
</comment>
<feature type="domain" description="RNase H type-2" evidence="17">
    <location>
        <begin position="3"/>
        <end position="210"/>
    </location>
</feature>
<comment type="cofactor">
    <cofactor evidence="2">
        <name>Mg(2+)</name>
        <dbReference type="ChEBI" id="CHEBI:18420"/>
    </cofactor>
</comment>
<name>A0A7G9Z341_9EURY</name>
<dbReference type="EC" id="3.1.26.4" evidence="6 14"/>
<protein>
    <recommendedName>
        <fullName evidence="7 14">Ribonuclease HII</fullName>
        <shortName evidence="14">RNase HII</shortName>
        <ecNumber evidence="6 14">3.1.26.4</ecNumber>
    </recommendedName>
</protein>
<dbReference type="GO" id="GO:0006298">
    <property type="term" value="P:mismatch repair"/>
    <property type="evidence" value="ECO:0007669"/>
    <property type="project" value="TreeGrafter"/>
</dbReference>
<evidence type="ECO:0000313" key="18">
    <source>
        <dbReference type="EMBL" id="QNO54675.1"/>
    </source>
</evidence>
<feature type="binding site" evidence="14 15">
    <location>
        <position position="10"/>
    </location>
    <ligand>
        <name>a divalent metal cation</name>
        <dbReference type="ChEBI" id="CHEBI:60240"/>
    </ligand>
</feature>
<evidence type="ECO:0000256" key="10">
    <source>
        <dbReference type="ARBA" id="ARBA00022723"/>
    </source>
</evidence>
<dbReference type="PANTHER" id="PTHR10954">
    <property type="entry name" value="RIBONUCLEASE H2 SUBUNIT A"/>
    <property type="match status" value="1"/>
</dbReference>
<dbReference type="Pfam" id="PF01351">
    <property type="entry name" value="RNase_HII"/>
    <property type="match status" value="1"/>
</dbReference>
<evidence type="ECO:0000256" key="15">
    <source>
        <dbReference type="PROSITE-ProRule" id="PRU01319"/>
    </source>
</evidence>
<proteinExistence type="inferred from homology"/>
<gene>
    <name evidence="14 18" type="primary">rnhB</name>
    <name evidence="18" type="ORF">MMBIEIEP_00023</name>
</gene>
<dbReference type="AlphaFoldDB" id="A0A7G9Z341"/>
<keyword evidence="9 14" id="KW-0540">Nuclease</keyword>